<dbReference type="Pfam" id="PF01381">
    <property type="entry name" value="HTH_3"/>
    <property type="match status" value="1"/>
</dbReference>
<dbReference type="SMART" id="SM00530">
    <property type="entry name" value="HTH_XRE"/>
    <property type="match status" value="1"/>
</dbReference>
<gene>
    <name evidence="2" type="ORF">ACFQ4M_19640</name>
</gene>
<dbReference type="Proteomes" id="UP001597158">
    <property type="component" value="Unassembled WGS sequence"/>
</dbReference>
<proteinExistence type="predicted"/>
<feature type="domain" description="HTH cro/C1-type" evidence="1">
    <location>
        <begin position="13"/>
        <end position="77"/>
    </location>
</feature>
<dbReference type="RefSeq" id="WP_277835598.1">
    <property type="nucleotide sequence ID" value="NZ_JARQZE010000030.1"/>
</dbReference>
<keyword evidence="3" id="KW-1185">Reference proteome</keyword>
<evidence type="ECO:0000313" key="3">
    <source>
        <dbReference type="Proteomes" id="UP001597158"/>
    </source>
</evidence>
<dbReference type="InterPro" id="IPR010982">
    <property type="entry name" value="Lambda_DNA-bd_dom_sf"/>
</dbReference>
<sequence>MGRPSFKIDRERLRKLRDERGLSQADLASALCERLGLDEQDPDTSTASYRRIEARGRTSRKRAEAIAQILDVTLAELEGIVPPDTGIYEKRILDLLAEQLRQENVALKSALDEACRDGSDSDSEDALASMARNVARRIEAAQLARNPGELAELSQLTGLSEGEILEPAHVDGHWLVVASGPIYTRTELVLGTAGVMTLIPEIVGKLLDDFGSDGRIRMHRAPPWYRLEIDPLCGRFTTWIDFVRCLPDARGVRWLKPGWRDVFLLEGPLLTWARSAANFVTGFDGSLTPGDVRRLRLQVTEYNGERGECISKQILAGALEEIPDERLAAEQAVGNSHLVATWTLGTALQEILEPHLSAYPRQCWEVTVTDDDCALSLWPTAGVPGGPYGLRYRIELVEEAAPGRAAPWRHKDREALKQRIEAWLS</sequence>
<evidence type="ECO:0000259" key="1">
    <source>
        <dbReference type="PROSITE" id="PS50943"/>
    </source>
</evidence>
<comment type="caution">
    <text evidence="2">The sequence shown here is derived from an EMBL/GenBank/DDBJ whole genome shotgun (WGS) entry which is preliminary data.</text>
</comment>
<dbReference type="InterPro" id="IPR001387">
    <property type="entry name" value="Cro/C1-type_HTH"/>
</dbReference>
<dbReference type="PROSITE" id="PS50943">
    <property type="entry name" value="HTH_CROC1"/>
    <property type="match status" value="1"/>
</dbReference>
<protein>
    <submittedName>
        <fullName evidence="2">Helix-turn-helix transcriptional regulator</fullName>
    </submittedName>
</protein>
<name>A0ABW3WKG1_9RHOO</name>
<reference evidence="3" key="1">
    <citation type="journal article" date="2019" name="Int. J. Syst. Evol. Microbiol.">
        <title>The Global Catalogue of Microorganisms (GCM) 10K type strain sequencing project: providing services to taxonomists for standard genome sequencing and annotation.</title>
        <authorList>
            <consortium name="The Broad Institute Genomics Platform"/>
            <consortium name="The Broad Institute Genome Sequencing Center for Infectious Disease"/>
            <person name="Wu L."/>
            <person name="Ma J."/>
        </authorList>
    </citation>
    <scope>NUCLEOTIDE SEQUENCE [LARGE SCALE GENOMIC DNA]</scope>
    <source>
        <strain evidence="3">CCUG 48884</strain>
    </source>
</reference>
<dbReference type="EMBL" id="JBHTMC010000047">
    <property type="protein sequence ID" value="MFD1265790.1"/>
    <property type="molecule type" value="Genomic_DNA"/>
</dbReference>
<dbReference type="CDD" id="cd00093">
    <property type="entry name" value="HTH_XRE"/>
    <property type="match status" value="1"/>
</dbReference>
<dbReference type="SUPFAM" id="SSF47413">
    <property type="entry name" value="lambda repressor-like DNA-binding domains"/>
    <property type="match status" value="1"/>
</dbReference>
<organism evidence="2 3">
    <name type="scientific">Thauera mechernichensis</name>
    <dbReference type="NCBI Taxonomy" id="82788"/>
    <lineage>
        <taxon>Bacteria</taxon>
        <taxon>Pseudomonadati</taxon>
        <taxon>Pseudomonadota</taxon>
        <taxon>Betaproteobacteria</taxon>
        <taxon>Rhodocyclales</taxon>
        <taxon>Zoogloeaceae</taxon>
        <taxon>Thauera</taxon>
    </lineage>
</organism>
<dbReference type="Gene3D" id="1.10.260.40">
    <property type="entry name" value="lambda repressor-like DNA-binding domains"/>
    <property type="match status" value="1"/>
</dbReference>
<accession>A0ABW3WKG1</accession>
<evidence type="ECO:0000313" key="2">
    <source>
        <dbReference type="EMBL" id="MFD1265790.1"/>
    </source>
</evidence>